<reference evidence="2 3" key="1">
    <citation type="submission" date="2013-05" db="EMBL/GenBank/DDBJ databases">
        <title>Genome assembly of Chondromyces apiculatus DSM 436.</title>
        <authorList>
            <person name="Sharma G."/>
            <person name="Khatri I."/>
            <person name="Kaur C."/>
            <person name="Mayilraj S."/>
            <person name="Subramanian S."/>
        </authorList>
    </citation>
    <scope>NUCLEOTIDE SEQUENCE [LARGE SCALE GENOMIC DNA]</scope>
    <source>
        <strain evidence="2 3">DSM 436</strain>
    </source>
</reference>
<dbReference type="STRING" id="1192034.CAP_3566"/>
<name>A0A017T9C1_9BACT</name>
<evidence type="ECO:0008006" key="4">
    <source>
        <dbReference type="Google" id="ProtNLM"/>
    </source>
</evidence>
<dbReference type="RefSeq" id="WP_052375470.1">
    <property type="nucleotide sequence ID" value="NZ_ASRX01000026.1"/>
</dbReference>
<proteinExistence type="predicted"/>
<evidence type="ECO:0000313" key="2">
    <source>
        <dbReference type="EMBL" id="EYF05201.1"/>
    </source>
</evidence>
<dbReference type="Proteomes" id="UP000019678">
    <property type="component" value="Unassembled WGS sequence"/>
</dbReference>
<gene>
    <name evidence="2" type="ORF">CAP_3566</name>
</gene>
<sequence>MSTLQGVRLGAVLEGPSDARAVPGLIDRFLREAFDYLGETPEYLDGFRTWSGAIEGTRYLAWRDVARAARGRVPRRHGHFAGEPGEDDAQRAVLALRLFTAMPDPPRAVVLVRDSDGRAEERRKGLEQAREDGQWPFVVVLGVAHFMIEAWTLAGFIPDTDEEKQRLEAERKSLGVYPNREPHALNAREETAKRSPKRALEALTSGDSAREERCWREAPPEVLNEHGEGAGLRHFIDEVQRLLVPAMR</sequence>
<keyword evidence="3" id="KW-1185">Reference proteome</keyword>
<dbReference type="EMBL" id="ASRX01000026">
    <property type="protein sequence ID" value="EYF05201.1"/>
    <property type="molecule type" value="Genomic_DNA"/>
</dbReference>
<evidence type="ECO:0000256" key="1">
    <source>
        <dbReference type="SAM" id="MobiDB-lite"/>
    </source>
</evidence>
<feature type="region of interest" description="Disordered" evidence="1">
    <location>
        <begin position="171"/>
        <end position="205"/>
    </location>
</feature>
<evidence type="ECO:0000313" key="3">
    <source>
        <dbReference type="Proteomes" id="UP000019678"/>
    </source>
</evidence>
<comment type="caution">
    <text evidence="2">The sequence shown here is derived from an EMBL/GenBank/DDBJ whole genome shotgun (WGS) entry which is preliminary data.</text>
</comment>
<organism evidence="2 3">
    <name type="scientific">Chondromyces apiculatus DSM 436</name>
    <dbReference type="NCBI Taxonomy" id="1192034"/>
    <lineage>
        <taxon>Bacteria</taxon>
        <taxon>Pseudomonadati</taxon>
        <taxon>Myxococcota</taxon>
        <taxon>Polyangia</taxon>
        <taxon>Polyangiales</taxon>
        <taxon>Polyangiaceae</taxon>
        <taxon>Chondromyces</taxon>
    </lineage>
</organism>
<protein>
    <recommendedName>
        <fullName evidence="4">DUF4276 family protein</fullName>
    </recommendedName>
</protein>
<dbReference type="OrthoDB" id="451573at2"/>
<accession>A0A017T9C1</accession>
<feature type="compositionally biased region" description="Basic and acidic residues" evidence="1">
    <location>
        <begin position="180"/>
        <end position="193"/>
    </location>
</feature>
<dbReference type="AlphaFoldDB" id="A0A017T9C1"/>